<evidence type="ECO:0000256" key="1">
    <source>
        <dbReference type="SAM" id="Coils"/>
    </source>
</evidence>
<reference evidence="2 3" key="1">
    <citation type="submission" date="2020-08" db="EMBL/GenBank/DDBJ databases">
        <title>Genomic Encyclopedia of Type Strains, Phase IV (KMG-IV): sequencing the most valuable type-strain genomes for metagenomic binning, comparative biology and taxonomic classification.</title>
        <authorList>
            <person name="Goeker M."/>
        </authorList>
    </citation>
    <scope>NUCLEOTIDE SEQUENCE [LARGE SCALE GENOMIC DNA]</scope>
    <source>
        <strain evidence="2 3">DSM 13481</strain>
    </source>
</reference>
<proteinExistence type="predicted"/>
<sequence length="308" mass="35832">MFSKRCYGIFILKSENSNWNADFTKYPRRLPDENATIFATDKSAKYAIRKYFVDLGERVFVWRTFKENGQPKSLEETYKYWLEVLKDEVKKIKIKVKNKKTKKEKEEEVVDKKDFFNKFIDVKLFGITFAVGDEQMSITGPLQISYGVNRYNVNVPYVVDIASPFRNKENDMQTTLGNEIKNLKSYYVYDFVLNPRNLPEGMEISDNEIEKLKDALKKFATNLNTTSKIGTENALLLFVTLKEGSKLVLPTMKNLVDISESEVLDLSKISELLNKYRDEIETVEVYYNENICKVNGIGESWRKGDILL</sequence>
<dbReference type="Pfam" id="PF05107">
    <property type="entry name" value="Cas_Cas7"/>
    <property type="match status" value="1"/>
</dbReference>
<name>A0A841GMW7_9BACT</name>
<dbReference type="RefSeq" id="WP_184619917.1">
    <property type="nucleotide sequence ID" value="NZ_JACHEX010000006.1"/>
</dbReference>
<protein>
    <submittedName>
        <fullName evidence="2">CRISPR-associated protein Csh2</fullName>
    </submittedName>
</protein>
<evidence type="ECO:0000313" key="3">
    <source>
        <dbReference type="Proteomes" id="UP000555828"/>
    </source>
</evidence>
<accession>A0A841GMW7</accession>
<dbReference type="InterPro" id="IPR006482">
    <property type="entry name" value="Cas7_Csh2/Csh2"/>
</dbReference>
<organism evidence="2 3">
    <name type="scientific">Thermosipho japonicus</name>
    <dbReference type="NCBI Taxonomy" id="90323"/>
    <lineage>
        <taxon>Bacteria</taxon>
        <taxon>Thermotogati</taxon>
        <taxon>Thermotogota</taxon>
        <taxon>Thermotogae</taxon>
        <taxon>Thermotogales</taxon>
        <taxon>Fervidobacteriaceae</taxon>
        <taxon>Thermosipho</taxon>
    </lineage>
</organism>
<dbReference type="Proteomes" id="UP000555828">
    <property type="component" value="Unassembled WGS sequence"/>
</dbReference>
<evidence type="ECO:0000313" key="2">
    <source>
        <dbReference type="EMBL" id="MBB6063335.1"/>
    </source>
</evidence>
<dbReference type="GO" id="GO:0043571">
    <property type="term" value="P:maintenance of CRISPR repeat elements"/>
    <property type="evidence" value="ECO:0007669"/>
    <property type="project" value="InterPro"/>
</dbReference>
<dbReference type="EMBL" id="JACHEX010000006">
    <property type="protein sequence ID" value="MBB6063335.1"/>
    <property type="molecule type" value="Genomic_DNA"/>
</dbReference>
<keyword evidence="3" id="KW-1185">Reference proteome</keyword>
<gene>
    <name evidence="2" type="ORF">HNP65_001805</name>
</gene>
<dbReference type="AlphaFoldDB" id="A0A841GMW7"/>
<feature type="coiled-coil region" evidence="1">
    <location>
        <begin position="82"/>
        <end position="109"/>
    </location>
</feature>
<keyword evidence="1" id="KW-0175">Coiled coil</keyword>
<comment type="caution">
    <text evidence="2">The sequence shown here is derived from an EMBL/GenBank/DDBJ whole genome shotgun (WGS) entry which is preliminary data.</text>
</comment>